<keyword evidence="7 12" id="KW-0540">Nuclease</keyword>
<dbReference type="EC" id="3.1.26.4" evidence="13"/>
<feature type="domain" description="RNase H type-2" evidence="14">
    <location>
        <begin position="11"/>
        <end position="199"/>
    </location>
</feature>
<keyword evidence="11" id="KW-0464">Manganese</keyword>
<dbReference type="Proteomes" id="UP000244890">
    <property type="component" value="Chromosome"/>
</dbReference>
<dbReference type="GO" id="GO:0032299">
    <property type="term" value="C:ribonuclease H2 complex"/>
    <property type="evidence" value="ECO:0007669"/>
    <property type="project" value="TreeGrafter"/>
</dbReference>
<name>A0A2U8FEI2_9HELI</name>
<evidence type="ECO:0000256" key="1">
    <source>
        <dbReference type="ARBA" id="ARBA00000077"/>
    </source>
</evidence>
<evidence type="ECO:0000256" key="3">
    <source>
        <dbReference type="ARBA" id="ARBA00004065"/>
    </source>
</evidence>
<evidence type="ECO:0000256" key="9">
    <source>
        <dbReference type="ARBA" id="ARBA00022759"/>
    </source>
</evidence>
<reference evidence="15" key="1">
    <citation type="submission" date="2017-06" db="EMBL/GenBank/DDBJ databases">
        <title>Complete genome of Helicobacter apodemus.</title>
        <authorList>
            <person name="Cho S."/>
        </authorList>
    </citation>
    <scope>NUCLEOTIDE SEQUENCE [LARGE SCALE GENOMIC DNA]</scope>
    <source>
        <strain evidence="15">SCJK1</strain>
    </source>
</reference>
<accession>A0A2U8FEI2</accession>
<protein>
    <recommendedName>
        <fullName evidence="13">Ribonuclease</fullName>
        <ecNumber evidence="13">3.1.26.4</ecNumber>
    </recommendedName>
</protein>
<dbReference type="OrthoDB" id="9803420at2"/>
<evidence type="ECO:0000256" key="10">
    <source>
        <dbReference type="ARBA" id="ARBA00022801"/>
    </source>
</evidence>
<dbReference type="GO" id="GO:0006298">
    <property type="term" value="P:mismatch repair"/>
    <property type="evidence" value="ECO:0007669"/>
    <property type="project" value="TreeGrafter"/>
</dbReference>
<dbReference type="GO" id="GO:0043137">
    <property type="term" value="P:DNA replication, removal of RNA primer"/>
    <property type="evidence" value="ECO:0007669"/>
    <property type="project" value="TreeGrafter"/>
</dbReference>
<comment type="similarity">
    <text evidence="5 13">Belongs to the RNase HII family.</text>
</comment>
<evidence type="ECO:0000256" key="6">
    <source>
        <dbReference type="ARBA" id="ARBA00022490"/>
    </source>
</evidence>
<dbReference type="PANTHER" id="PTHR10954">
    <property type="entry name" value="RIBONUCLEASE H2 SUBUNIT A"/>
    <property type="match status" value="1"/>
</dbReference>
<feature type="binding site" evidence="12">
    <location>
        <position position="17"/>
    </location>
    <ligand>
        <name>a divalent metal cation</name>
        <dbReference type="ChEBI" id="CHEBI:60240"/>
    </ligand>
</feature>
<evidence type="ECO:0000259" key="14">
    <source>
        <dbReference type="PROSITE" id="PS51975"/>
    </source>
</evidence>
<dbReference type="Gene3D" id="3.30.420.10">
    <property type="entry name" value="Ribonuclease H-like superfamily/Ribonuclease H"/>
    <property type="match status" value="1"/>
</dbReference>
<dbReference type="PANTHER" id="PTHR10954:SF18">
    <property type="entry name" value="RIBONUCLEASE HII"/>
    <property type="match status" value="1"/>
</dbReference>
<dbReference type="CDD" id="cd07182">
    <property type="entry name" value="RNase_HII_bacteria_HII_like"/>
    <property type="match status" value="1"/>
</dbReference>
<comment type="subcellular location">
    <subcellularLocation>
        <location evidence="4">Cytoplasm</location>
    </subcellularLocation>
</comment>
<comment type="catalytic activity">
    <reaction evidence="1 12 13">
        <text>Endonucleolytic cleavage to 5'-phosphomonoester.</text>
        <dbReference type="EC" id="3.1.26.4"/>
    </reaction>
</comment>
<keyword evidence="9 12" id="KW-0255">Endonuclease</keyword>
<dbReference type="KEGG" id="had:CDV25_07080"/>
<feature type="binding site" evidence="12">
    <location>
        <position position="18"/>
    </location>
    <ligand>
        <name>a divalent metal cation</name>
        <dbReference type="ChEBI" id="CHEBI:60240"/>
    </ligand>
</feature>
<dbReference type="PROSITE" id="PS51975">
    <property type="entry name" value="RNASE_H_2"/>
    <property type="match status" value="1"/>
</dbReference>
<evidence type="ECO:0000256" key="7">
    <source>
        <dbReference type="ARBA" id="ARBA00022722"/>
    </source>
</evidence>
<evidence type="ECO:0000256" key="8">
    <source>
        <dbReference type="ARBA" id="ARBA00022723"/>
    </source>
</evidence>
<feature type="binding site" evidence="12">
    <location>
        <position position="109"/>
    </location>
    <ligand>
        <name>a divalent metal cation</name>
        <dbReference type="ChEBI" id="CHEBI:60240"/>
    </ligand>
</feature>
<dbReference type="SUPFAM" id="SSF53098">
    <property type="entry name" value="Ribonuclease H-like"/>
    <property type="match status" value="1"/>
</dbReference>
<dbReference type="GO" id="GO:0003723">
    <property type="term" value="F:RNA binding"/>
    <property type="evidence" value="ECO:0007669"/>
    <property type="project" value="UniProtKB-UniRule"/>
</dbReference>
<evidence type="ECO:0000256" key="11">
    <source>
        <dbReference type="ARBA" id="ARBA00023211"/>
    </source>
</evidence>
<gene>
    <name evidence="15" type="ORF">CDV25_07080</name>
</gene>
<evidence type="ECO:0000313" key="15">
    <source>
        <dbReference type="EMBL" id="AWI34553.1"/>
    </source>
</evidence>
<dbReference type="InterPro" id="IPR012337">
    <property type="entry name" value="RNaseH-like_sf"/>
</dbReference>
<sequence>MQSFLPFKLDSIICGIDEAGRGCIAGSLFVCGVVLSQNIPLALKVQLKDSKSLSESKRNILAPLIQQFSDFYLVKKTYQEIDDKGLSLCLKEALKEILQNLEASQYIFDGNCKFGVDSLQTLIKGDSKLSCISAASIVAKNAKDKEMRDLDTLYPQYGFKKNKGYGSKAHLKAIKDYGYCAIHRKSFKLKSLMQNSNETLFGYNI</sequence>
<dbReference type="GO" id="GO:0046872">
    <property type="term" value="F:metal ion binding"/>
    <property type="evidence" value="ECO:0007669"/>
    <property type="project" value="UniProtKB-KW"/>
</dbReference>
<evidence type="ECO:0000256" key="13">
    <source>
        <dbReference type="RuleBase" id="RU003515"/>
    </source>
</evidence>
<evidence type="ECO:0000256" key="4">
    <source>
        <dbReference type="ARBA" id="ARBA00004496"/>
    </source>
</evidence>
<dbReference type="AlphaFoldDB" id="A0A2U8FEI2"/>
<dbReference type="InterPro" id="IPR024567">
    <property type="entry name" value="RNase_HII/HIII_dom"/>
</dbReference>
<organism evidence="15">
    <name type="scientific">Helicobacter apodemus</name>
    <dbReference type="NCBI Taxonomy" id="135569"/>
    <lineage>
        <taxon>Bacteria</taxon>
        <taxon>Pseudomonadati</taxon>
        <taxon>Campylobacterota</taxon>
        <taxon>Epsilonproteobacteria</taxon>
        <taxon>Campylobacterales</taxon>
        <taxon>Helicobacteraceae</taxon>
        <taxon>Helicobacter</taxon>
    </lineage>
</organism>
<dbReference type="RefSeq" id="WP_108911359.1">
    <property type="nucleotide sequence ID" value="NZ_CP021886.1"/>
</dbReference>
<dbReference type="GO" id="GO:0005737">
    <property type="term" value="C:cytoplasm"/>
    <property type="evidence" value="ECO:0007669"/>
    <property type="project" value="UniProtKB-SubCell"/>
</dbReference>
<dbReference type="NCBIfam" id="NF000595">
    <property type="entry name" value="PRK00015.1-3"/>
    <property type="match status" value="1"/>
</dbReference>
<comment type="cofactor">
    <cofactor evidence="2">
        <name>Mg(2+)</name>
        <dbReference type="ChEBI" id="CHEBI:18420"/>
    </cofactor>
</comment>
<comment type="cofactor">
    <cofactor evidence="12">
        <name>Mn(2+)</name>
        <dbReference type="ChEBI" id="CHEBI:29035"/>
    </cofactor>
    <cofactor evidence="12">
        <name>Mg(2+)</name>
        <dbReference type="ChEBI" id="CHEBI:18420"/>
    </cofactor>
    <text evidence="12">Manganese or magnesium. Binds 1 divalent metal ion per monomer in the absence of substrate. May bind a second metal ion after substrate binding.</text>
</comment>
<keyword evidence="6" id="KW-0963">Cytoplasm</keyword>
<proteinExistence type="inferred from homology"/>
<dbReference type="InterPro" id="IPR036397">
    <property type="entry name" value="RNaseH_sf"/>
</dbReference>
<dbReference type="InterPro" id="IPR001352">
    <property type="entry name" value="RNase_HII/HIII"/>
</dbReference>
<evidence type="ECO:0000256" key="2">
    <source>
        <dbReference type="ARBA" id="ARBA00001946"/>
    </source>
</evidence>
<keyword evidence="10 12" id="KW-0378">Hydrolase</keyword>
<evidence type="ECO:0000256" key="5">
    <source>
        <dbReference type="ARBA" id="ARBA00007383"/>
    </source>
</evidence>
<dbReference type="GO" id="GO:0004523">
    <property type="term" value="F:RNA-DNA hybrid ribonuclease activity"/>
    <property type="evidence" value="ECO:0007669"/>
    <property type="project" value="UniProtKB-UniRule"/>
</dbReference>
<dbReference type="Pfam" id="PF01351">
    <property type="entry name" value="RNase_HII"/>
    <property type="match status" value="1"/>
</dbReference>
<keyword evidence="8 12" id="KW-0479">Metal-binding</keyword>
<evidence type="ECO:0000256" key="12">
    <source>
        <dbReference type="PROSITE-ProRule" id="PRU01319"/>
    </source>
</evidence>
<comment type="function">
    <text evidence="3 13">Endonuclease that specifically degrades the RNA of RNA-DNA hybrids.</text>
</comment>
<dbReference type="EMBL" id="CP021886">
    <property type="protein sequence ID" value="AWI34553.1"/>
    <property type="molecule type" value="Genomic_DNA"/>
</dbReference>
<dbReference type="InterPro" id="IPR022898">
    <property type="entry name" value="RNase_HII"/>
</dbReference>